<dbReference type="InterPro" id="IPR020843">
    <property type="entry name" value="ER"/>
</dbReference>
<dbReference type="SMART" id="SM00829">
    <property type="entry name" value="PKS_ER"/>
    <property type="match status" value="1"/>
</dbReference>
<keyword evidence="3" id="KW-1185">Reference proteome</keyword>
<name>A0A1H8V1V5_9GAMM</name>
<feature type="domain" description="Enoyl reductase (ER)" evidence="1">
    <location>
        <begin position="13"/>
        <end position="324"/>
    </location>
</feature>
<dbReference type="InterPro" id="IPR013149">
    <property type="entry name" value="ADH-like_C"/>
</dbReference>
<reference evidence="2 3" key="1">
    <citation type="submission" date="2016-10" db="EMBL/GenBank/DDBJ databases">
        <authorList>
            <person name="de Groot N.N."/>
        </authorList>
    </citation>
    <scope>NUCLEOTIDE SEQUENCE [LARGE SCALE GENOMIC DNA]</scope>
    <source>
        <strain evidence="2 3">CGMCC 1.6291</strain>
    </source>
</reference>
<evidence type="ECO:0000313" key="3">
    <source>
        <dbReference type="Proteomes" id="UP000199657"/>
    </source>
</evidence>
<dbReference type="RefSeq" id="WP_091645508.1">
    <property type="nucleotide sequence ID" value="NZ_FOEG01000009.1"/>
</dbReference>
<dbReference type="PANTHER" id="PTHR43677:SF4">
    <property type="entry name" value="QUINONE OXIDOREDUCTASE-LIKE PROTEIN 2"/>
    <property type="match status" value="1"/>
</dbReference>
<sequence>MSVRTMVCQSLDGPDALRLITSTPGPLAPDAVRIAVRAAGVNYPDLLMTRGAYQLRLEPPFTPGMEVAGTVIESGPDAGQWQPGARVIAMLRYGGYADQVVVPASSVVSLPDAFGFAEGATYLVAAKTAHQALVYRGRLAAGETLLVLGATGGVGLAAVELGHLLGARVIAVGSSDERLAVAREKGADAVVNYRTQDVRQAVEEIAGPNAVDVVYDPVGGTLSSASTHLLAWGGRLLVVGFASGEIPAFAANHALLKGYSIVGVRAGEAGRRDPAQARESLDVLIDYAGRGLLRPHVCATFPLEDAAAALHFMDQRRVVGRLALVVG</sequence>
<dbReference type="CDD" id="cd08241">
    <property type="entry name" value="QOR1"/>
    <property type="match status" value="1"/>
</dbReference>
<dbReference type="Gene3D" id="3.90.180.10">
    <property type="entry name" value="Medium-chain alcohol dehydrogenases, catalytic domain"/>
    <property type="match status" value="1"/>
</dbReference>
<evidence type="ECO:0000259" key="1">
    <source>
        <dbReference type="SMART" id="SM00829"/>
    </source>
</evidence>
<dbReference type="InterPro" id="IPR011032">
    <property type="entry name" value="GroES-like_sf"/>
</dbReference>
<dbReference type="InterPro" id="IPR036291">
    <property type="entry name" value="NAD(P)-bd_dom_sf"/>
</dbReference>
<dbReference type="Gene3D" id="3.40.50.720">
    <property type="entry name" value="NAD(P)-binding Rossmann-like Domain"/>
    <property type="match status" value="1"/>
</dbReference>
<dbReference type="STRING" id="406100.SAMN04488052_10954"/>
<dbReference type="Proteomes" id="UP000199657">
    <property type="component" value="Unassembled WGS sequence"/>
</dbReference>
<dbReference type="SUPFAM" id="SSF50129">
    <property type="entry name" value="GroES-like"/>
    <property type="match status" value="1"/>
</dbReference>
<proteinExistence type="predicted"/>
<dbReference type="GO" id="GO:0016491">
    <property type="term" value="F:oxidoreductase activity"/>
    <property type="evidence" value="ECO:0007669"/>
    <property type="project" value="InterPro"/>
</dbReference>
<organism evidence="2 3">
    <name type="scientific">Aquisalimonas asiatica</name>
    <dbReference type="NCBI Taxonomy" id="406100"/>
    <lineage>
        <taxon>Bacteria</taxon>
        <taxon>Pseudomonadati</taxon>
        <taxon>Pseudomonadota</taxon>
        <taxon>Gammaproteobacteria</taxon>
        <taxon>Chromatiales</taxon>
        <taxon>Ectothiorhodospiraceae</taxon>
        <taxon>Aquisalimonas</taxon>
    </lineage>
</organism>
<dbReference type="Pfam" id="PF00107">
    <property type="entry name" value="ADH_zinc_N"/>
    <property type="match status" value="1"/>
</dbReference>
<dbReference type="EMBL" id="FOEG01000009">
    <property type="protein sequence ID" value="SEP09207.1"/>
    <property type="molecule type" value="Genomic_DNA"/>
</dbReference>
<gene>
    <name evidence="2" type="ORF">SAMN04488052_10954</name>
</gene>
<accession>A0A1H8V1V5</accession>
<dbReference type="OrthoDB" id="9785812at2"/>
<dbReference type="InterPro" id="IPR013154">
    <property type="entry name" value="ADH-like_N"/>
</dbReference>
<protein>
    <submittedName>
        <fullName evidence="2">NADPH2:quinone reductase</fullName>
    </submittedName>
</protein>
<dbReference type="Pfam" id="PF08240">
    <property type="entry name" value="ADH_N"/>
    <property type="match status" value="1"/>
</dbReference>
<evidence type="ECO:0000313" key="2">
    <source>
        <dbReference type="EMBL" id="SEP09207.1"/>
    </source>
</evidence>
<dbReference type="AlphaFoldDB" id="A0A1H8V1V5"/>
<dbReference type="InterPro" id="IPR051397">
    <property type="entry name" value="Zn-ADH-like_protein"/>
</dbReference>
<dbReference type="SUPFAM" id="SSF51735">
    <property type="entry name" value="NAD(P)-binding Rossmann-fold domains"/>
    <property type="match status" value="1"/>
</dbReference>
<dbReference type="PANTHER" id="PTHR43677">
    <property type="entry name" value="SHORT-CHAIN DEHYDROGENASE/REDUCTASE"/>
    <property type="match status" value="1"/>
</dbReference>